<feature type="domain" description="PAS" evidence="9">
    <location>
        <begin position="508"/>
        <end position="539"/>
    </location>
</feature>
<keyword evidence="3" id="KW-1003">Cell membrane</keyword>
<keyword evidence="14" id="KW-1185">Reference proteome</keyword>
<comment type="caution">
    <text evidence="13">The sequence shown here is derived from an EMBL/GenBank/DDBJ whole genome shotgun (WGS) entry which is preliminary data.</text>
</comment>
<feature type="domain" description="PAC" evidence="10">
    <location>
        <begin position="445"/>
        <end position="496"/>
    </location>
</feature>
<dbReference type="SUPFAM" id="SSF141868">
    <property type="entry name" value="EAL domain-like"/>
    <property type="match status" value="1"/>
</dbReference>
<feature type="transmembrane region" description="Helical" evidence="8">
    <location>
        <begin position="34"/>
        <end position="53"/>
    </location>
</feature>
<dbReference type="Pfam" id="PF13426">
    <property type="entry name" value="PAS_9"/>
    <property type="match status" value="1"/>
</dbReference>
<dbReference type="PANTHER" id="PTHR44757:SF2">
    <property type="entry name" value="BIOFILM ARCHITECTURE MAINTENANCE PROTEIN MBAA"/>
    <property type="match status" value="1"/>
</dbReference>
<dbReference type="InterPro" id="IPR035919">
    <property type="entry name" value="EAL_sf"/>
</dbReference>
<evidence type="ECO:0000256" key="6">
    <source>
        <dbReference type="ARBA" id="ARBA00023136"/>
    </source>
</evidence>
<dbReference type="Pfam" id="PF08448">
    <property type="entry name" value="PAS_4"/>
    <property type="match status" value="1"/>
</dbReference>
<dbReference type="Pfam" id="PF07694">
    <property type="entry name" value="5TM-5TMR_LYT"/>
    <property type="match status" value="1"/>
</dbReference>
<dbReference type="InterPro" id="IPR052155">
    <property type="entry name" value="Biofilm_reg_signaling"/>
</dbReference>
<evidence type="ECO:0000259" key="11">
    <source>
        <dbReference type="PROSITE" id="PS50883"/>
    </source>
</evidence>
<evidence type="ECO:0000313" key="13">
    <source>
        <dbReference type="EMBL" id="MBK1618341.1"/>
    </source>
</evidence>
<dbReference type="SMART" id="SM00267">
    <property type="entry name" value="GGDEF"/>
    <property type="match status" value="1"/>
</dbReference>
<evidence type="ECO:0000259" key="10">
    <source>
        <dbReference type="PROSITE" id="PS50113"/>
    </source>
</evidence>
<evidence type="ECO:0000256" key="3">
    <source>
        <dbReference type="ARBA" id="ARBA00022475"/>
    </source>
</evidence>
<dbReference type="Pfam" id="PF08447">
    <property type="entry name" value="PAS_3"/>
    <property type="match status" value="1"/>
</dbReference>
<dbReference type="InterPro" id="IPR000014">
    <property type="entry name" value="PAS"/>
</dbReference>
<dbReference type="GO" id="GO:0000155">
    <property type="term" value="F:phosphorelay sensor kinase activity"/>
    <property type="evidence" value="ECO:0007669"/>
    <property type="project" value="InterPro"/>
</dbReference>
<dbReference type="GO" id="GO:0071555">
    <property type="term" value="P:cell wall organization"/>
    <property type="evidence" value="ECO:0007669"/>
    <property type="project" value="InterPro"/>
</dbReference>
<keyword evidence="4 8" id="KW-0812">Transmembrane</keyword>
<dbReference type="Pfam" id="PF00563">
    <property type="entry name" value="EAL"/>
    <property type="match status" value="1"/>
</dbReference>
<dbReference type="InterPro" id="IPR001633">
    <property type="entry name" value="EAL_dom"/>
</dbReference>
<dbReference type="AlphaFoldDB" id="A0A9X0W7Q7"/>
<dbReference type="NCBIfam" id="TIGR00254">
    <property type="entry name" value="GGDEF"/>
    <property type="match status" value="1"/>
</dbReference>
<comment type="subcellular location">
    <subcellularLocation>
        <location evidence="2">Cell membrane</location>
        <topology evidence="2">Multi-pass membrane protein</topology>
    </subcellularLocation>
</comment>
<dbReference type="Gene3D" id="3.30.450.20">
    <property type="entry name" value="PAS domain"/>
    <property type="match status" value="3"/>
</dbReference>
<protein>
    <recommendedName>
        <fullName evidence="15">EAL domain-containing protein</fullName>
    </recommendedName>
</protein>
<dbReference type="NCBIfam" id="TIGR00229">
    <property type="entry name" value="sensory_box"/>
    <property type="match status" value="3"/>
</dbReference>
<feature type="domain" description="PAC" evidence="10">
    <location>
        <begin position="306"/>
        <end position="358"/>
    </location>
</feature>
<feature type="transmembrane region" description="Helical" evidence="8">
    <location>
        <begin position="127"/>
        <end position="146"/>
    </location>
</feature>
<dbReference type="Gene3D" id="1.20.120.30">
    <property type="entry name" value="Aspartate receptor, ligand-binding domain"/>
    <property type="match status" value="1"/>
</dbReference>
<evidence type="ECO:0000256" key="7">
    <source>
        <dbReference type="SAM" id="Coils"/>
    </source>
</evidence>
<dbReference type="PROSITE" id="PS50112">
    <property type="entry name" value="PAS"/>
    <property type="match status" value="2"/>
</dbReference>
<dbReference type="SMART" id="SM00086">
    <property type="entry name" value="PAC"/>
    <property type="match status" value="3"/>
</dbReference>
<evidence type="ECO:0000259" key="12">
    <source>
        <dbReference type="PROSITE" id="PS50887"/>
    </source>
</evidence>
<dbReference type="InterPro" id="IPR000700">
    <property type="entry name" value="PAS-assoc_C"/>
</dbReference>
<feature type="domain" description="PAC" evidence="10">
    <location>
        <begin position="566"/>
        <end position="618"/>
    </location>
</feature>
<feature type="transmembrane region" description="Helical" evidence="8">
    <location>
        <begin position="65"/>
        <end position="88"/>
    </location>
</feature>
<dbReference type="Gene3D" id="3.20.20.450">
    <property type="entry name" value="EAL domain"/>
    <property type="match status" value="1"/>
</dbReference>
<dbReference type="FunFam" id="3.30.70.270:FF:000001">
    <property type="entry name" value="Diguanylate cyclase domain protein"/>
    <property type="match status" value="1"/>
</dbReference>
<evidence type="ECO:0000256" key="2">
    <source>
        <dbReference type="ARBA" id="ARBA00004651"/>
    </source>
</evidence>
<comment type="cofactor">
    <cofactor evidence="1">
        <name>Mg(2+)</name>
        <dbReference type="ChEBI" id="CHEBI:18420"/>
    </cofactor>
</comment>
<feature type="transmembrane region" description="Helical" evidence="8">
    <location>
        <begin position="158"/>
        <end position="178"/>
    </location>
</feature>
<proteinExistence type="predicted"/>
<dbReference type="PROSITE" id="PS50113">
    <property type="entry name" value="PAC"/>
    <property type="match status" value="3"/>
</dbReference>
<evidence type="ECO:0000256" key="5">
    <source>
        <dbReference type="ARBA" id="ARBA00022989"/>
    </source>
</evidence>
<dbReference type="InterPro" id="IPR013655">
    <property type="entry name" value="PAS_fold_3"/>
</dbReference>
<dbReference type="CDD" id="cd00130">
    <property type="entry name" value="PAS"/>
    <property type="match status" value="3"/>
</dbReference>
<organism evidence="13 14">
    <name type="scientific">Lamprobacter modestohalophilus</name>
    <dbReference type="NCBI Taxonomy" id="1064514"/>
    <lineage>
        <taxon>Bacteria</taxon>
        <taxon>Pseudomonadati</taxon>
        <taxon>Pseudomonadota</taxon>
        <taxon>Gammaproteobacteria</taxon>
        <taxon>Chromatiales</taxon>
        <taxon>Chromatiaceae</taxon>
        <taxon>Lamprobacter</taxon>
    </lineage>
</organism>
<dbReference type="InterPro" id="IPR043128">
    <property type="entry name" value="Rev_trsase/Diguanyl_cyclase"/>
</dbReference>
<keyword evidence="6 8" id="KW-0472">Membrane</keyword>
<feature type="domain" description="EAL" evidence="11">
    <location>
        <begin position="792"/>
        <end position="1046"/>
    </location>
</feature>
<gene>
    <name evidence="13" type="ORF">CKO42_07790</name>
</gene>
<dbReference type="Proteomes" id="UP001138768">
    <property type="component" value="Unassembled WGS sequence"/>
</dbReference>
<keyword evidence="5 8" id="KW-1133">Transmembrane helix</keyword>
<evidence type="ECO:0000259" key="9">
    <source>
        <dbReference type="PROSITE" id="PS50112"/>
    </source>
</evidence>
<feature type="domain" description="PAS" evidence="9">
    <location>
        <begin position="232"/>
        <end position="303"/>
    </location>
</feature>
<feature type="transmembrane region" description="Helical" evidence="8">
    <location>
        <begin position="190"/>
        <end position="209"/>
    </location>
</feature>
<feature type="domain" description="GGDEF" evidence="12">
    <location>
        <begin position="650"/>
        <end position="783"/>
    </location>
</feature>
<evidence type="ECO:0000256" key="1">
    <source>
        <dbReference type="ARBA" id="ARBA00001946"/>
    </source>
</evidence>
<feature type="coiled-coil region" evidence="7">
    <location>
        <begin position="346"/>
        <end position="376"/>
    </location>
</feature>
<name>A0A9X0W7Q7_9GAMM</name>
<evidence type="ECO:0000256" key="8">
    <source>
        <dbReference type="SAM" id="Phobius"/>
    </source>
</evidence>
<keyword evidence="7" id="KW-0175">Coiled coil</keyword>
<dbReference type="Gene3D" id="3.30.70.270">
    <property type="match status" value="1"/>
</dbReference>
<dbReference type="PROSITE" id="PS50883">
    <property type="entry name" value="EAL"/>
    <property type="match status" value="1"/>
</dbReference>
<dbReference type="CDD" id="cd01949">
    <property type="entry name" value="GGDEF"/>
    <property type="match status" value="1"/>
</dbReference>
<dbReference type="Pfam" id="PF00990">
    <property type="entry name" value="GGDEF"/>
    <property type="match status" value="1"/>
</dbReference>
<dbReference type="GO" id="GO:0005886">
    <property type="term" value="C:plasma membrane"/>
    <property type="evidence" value="ECO:0007669"/>
    <property type="project" value="UniProtKB-SubCell"/>
</dbReference>
<dbReference type="SUPFAM" id="SSF55785">
    <property type="entry name" value="PYP-like sensor domain (PAS domain)"/>
    <property type="match status" value="3"/>
</dbReference>
<evidence type="ECO:0008006" key="15">
    <source>
        <dbReference type="Google" id="ProtNLM"/>
    </source>
</evidence>
<sequence>MAVRVTAAVAMLAAKANGVDANEESMRMSILSGLVQNASLLLALAFAHGLFVARLPRDQRSTQALIGILFGLTALLGMVYPVVVGPLIFDGRTVVIGIAGLFGGMPAAVISGLIASLYRGWLGGPGVGMGIATIVTAASFGALFHYLRRRGQVEISVWTLLLFGLVVHLVALGWVILLPTTLRVQVLRDVALPFLVVLPAIGVLLGLLLRGQEQRVDDERALRESESRLLEARSFLSTLVATIPDLVWLKDPDGVYLACNPRFERLFGATEAEIKGRRDSDFVPAAEAKAFRQHDLDAIAAGGSSVNQETLTFADDGHQEQVETIKTPMFDAEGRLVGVLGIARDIGAQLQTLEALKRERDRIQELHERIQKIAAHVPGMIYQYQRWPDGRSAFPFASEGIKVIYGLEVASVVEDASPVLSVLHPDDVDRIMASIERSATELTIWRENYRVRFPDGRTRWVEGEASPQRQPDGSVLWHGYIHDVTERKQAEVQLRLAASVFAHSLEGIVITDADNRLVDVNPSFTRITGYGREELLGHNPKILASGQHDAEFYQRMWAAINDDGFWQGEIWNRRKDTEVYPELLSISVVRDPAGAVLNYIGVFSDISQFKAHEAELNRIAHYDHLTGLPNRRLLTDRLDHSIAHIRRKGRVLAVCYLDLDGFKPINDRYGHAVGDRFLVQVAKALGQVVRGEDTVARLGGDEFVLLLTDLGQPEDCFGLLHRVLAAVRDPIKVGGLMHSVSASIGVTLCPPDIADPDTLLRHADQAMYQAKESGKNTYHLYDAQQDQLLQVRRQKLERIGLALQQDELVLHFQPQVNMISREVIRAEALVRWQHPEQGLLMPAAFLPDIEGTELEVKLDEWVIENVLKQLEAWNCAGLGLSVSINIGARHLLRPDFAARLEERLRAHPDVAGEDLELEILETATLSDFDQAQRVLAACRAFGVRFALDDFGTGYSSLAYFRALPVDVLKIDQSFVRDMLYDPGDKEIVESVVQLSHAFNRPVIAEGVETLAHAAMLTWLGCRFGQGYGIARPMPAEALPEWISHWSAGGVWSDLEATPERDDLPLMLVAQNHRYWLQGFLRQLAQAERTQLADLRPDDRNFGRWYAGPGRRRYKTFAEFQPMGVKYDRMQAVAADLLGRIERGETQPTEDSVQALQKASDDLLTEIGRLIHRVTPSVRQPSETR</sequence>
<dbReference type="InterPro" id="IPR013656">
    <property type="entry name" value="PAS_4"/>
</dbReference>
<dbReference type="EMBL" id="NRRY01000009">
    <property type="protein sequence ID" value="MBK1618341.1"/>
    <property type="molecule type" value="Genomic_DNA"/>
</dbReference>
<dbReference type="SMART" id="SM00091">
    <property type="entry name" value="PAS"/>
    <property type="match status" value="3"/>
</dbReference>
<dbReference type="SUPFAM" id="SSF55073">
    <property type="entry name" value="Nucleotide cyclase"/>
    <property type="match status" value="1"/>
</dbReference>
<dbReference type="CDD" id="cd01948">
    <property type="entry name" value="EAL"/>
    <property type="match status" value="1"/>
</dbReference>
<reference evidence="13 14" key="1">
    <citation type="journal article" date="2020" name="Microorganisms">
        <title>Osmotic Adaptation and Compatible Solute Biosynthesis of Phototrophic Bacteria as Revealed from Genome Analyses.</title>
        <authorList>
            <person name="Imhoff J.F."/>
            <person name="Rahn T."/>
            <person name="Kunzel S."/>
            <person name="Keller A."/>
            <person name="Neulinger S.C."/>
        </authorList>
    </citation>
    <scope>NUCLEOTIDE SEQUENCE [LARGE SCALE GENOMIC DNA]</scope>
    <source>
        <strain evidence="13 14">DSM 25653</strain>
    </source>
</reference>
<dbReference type="InterPro" id="IPR000160">
    <property type="entry name" value="GGDEF_dom"/>
</dbReference>
<dbReference type="InterPro" id="IPR011620">
    <property type="entry name" value="Sig_transdc_His_kinase_LytS_TM"/>
</dbReference>
<evidence type="ECO:0000313" key="14">
    <source>
        <dbReference type="Proteomes" id="UP001138768"/>
    </source>
</evidence>
<feature type="transmembrane region" description="Helical" evidence="8">
    <location>
        <begin position="94"/>
        <end position="115"/>
    </location>
</feature>
<dbReference type="PROSITE" id="PS50887">
    <property type="entry name" value="GGDEF"/>
    <property type="match status" value="1"/>
</dbReference>
<accession>A0A9X0W7Q7</accession>
<dbReference type="SMART" id="SM00052">
    <property type="entry name" value="EAL"/>
    <property type="match status" value="1"/>
</dbReference>
<dbReference type="InterPro" id="IPR029787">
    <property type="entry name" value="Nucleotide_cyclase"/>
</dbReference>
<dbReference type="InterPro" id="IPR035965">
    <property type="entry name" value="PAS-like_dom_sf"/>
</dbReference>
<dbReference type="InterPro" id="IPR001610">
    <property type="entry name" value="PAC"/>
</dbReference>
<evidence type="ECO:0000256" key="4">
    <source>
        <dbReference type="ARBA" id="ARBA00022692"/>
    </source>
</evidence>
<dbReference type="PANTHER" id="PTHR44757">
    <property type="entry name" value="DIGUANYLATE CYCLASE DGCP"/>
    <property type="match status" value="1"/>
</dbReference>